<feature type="domain" description="Chromo" evidence="11">
    <location>
        <begin position="1"/>
        <end position="287"/>
    </location>
</feature>
<dbReference type="FunFam" id="1.10.10.10:FF:000020">
    <property type="entry name" value="SWI/SNF complex subunit SMARCC2 isoform c"/>
    <property type="match status" value="1"/>
</dbReference>
<dbReference type="Gene3D" id="1.10.10.10">
    <property type="entry name" value="Winged helix-like DNA-binding domain superfamily/Winged helix DNA-binding domain"/>
    <property type="match status" value="1"/>
</dbReference>
<dbReference type="RefSeq" id="XP_013754743.1">
    <property type="nucleotide sequence ID" value="XM_013899289.1"/>
</dbReference>
<dbReference type="EMBL" id="GL349478">
    <property type="protein sequence ID" value="KNC53068.1"/>
    <property type="molecule type" value="Genomic_DNA"/>
</dbReference>
<dbReference type="Gene3D" id="1.10.10.60">
    <property type="entry name" value="Homeodomain-like"/>
    <property type="match status" value="1"/>
</dbReference>
<dbReference type="Pfam" id="PF16495">
    <property type="entry name" value="SWIRM-assoc_1"/>
    <property type="match status" value="1"/>
</dbReference>
<dbReference type="Pfam" id="PF16496">
    <property type="entry name" value="SWIRM-assoc_2"/>
    <property type="match status" value="1"/>
</dbReference>
<dbReference type="SUPFAM" id="SSF52113">
    <property type="entry name" value="BRCT domain"/>
    <property type="match status" value="1"/>
</dbReference>
<feature type="domain" description="Myb-like" evidence="8">
    <location>
        <begin position="683"/>
        <end position="726"/>
    </location>
</feature>
<dbReference type="PROSITE" id="PS50934">
    <property type="entry name" value="SWIRM"/>
    <property type="match status" value="1"/>
</dbReference>
<dbReference type="SUPFAM" id="SSF46689">
    <property type="entry name" value="Homeodomain-like"/>
    <property type="match status" value="2"/>
</dbReference>
<protein>
    <submittedName>
        <fullName evidence="12">Swi/snf complex subunit smarcc1</fullName>
    </submittedName>
</protein>
<sequence>MSGETKKSGTTLAAMFSQVSTLGQLEKLVDVLNNMPGVTGVTGKSLAQVLTQFIVFQDEHLGKPAVDAATATGKAVPEVTKIPAVAFKDMSVGGSLNVIAATLYEARNQLGWRRFEFASKVKVENNIELVVRVAQALAAAGKLPVFKCFLDPKLDIESNRKLAAIVARHGGTVVNSPAAATHRVVPNIPSVEFKPDVEEEEFFRVIEAKDGNVLLHWWYYPDSYDQWVPETSLHVKPDPPEEPKVPRVVYARWLTDTERFNEWMNDEDYEPQEDEATEKAGAPAASVAPRAAEPAQVAPHETSAASRKRRRSGSSPPPADSRASKRSKSRAVHREVDPVAASSVPAAVGSDAKTLMRTEMLLAKKSKGKGETGSSSGTGPAPMEGVTPGGANDLSTAAFSEGIAPPAHLVPAFLDATTMKAVEAGRGLGAAFQAKFAGAARTVVVPSHASWFSLDGECHPIEVGALSEFFNGTNPSKTPEIYKLYRNFMVNTWRQDPSRYLSLTACRRSLTGDAGAMLRVHSFLESWGLINYQVNPETRPLVFSHTHTPHAALIGDAPGGVFPMNAAGEAALEETIVTTLGAVPAPPSAAGSRSRPEVAASKVVSKLSTKPNVVGPLPNLVLHCGGCHNEVTGPNWVARHPATSKPLVLCDSCFRNKRMPQGIDADAFTRGPEPSSISLDTEWTDEETLKLVKAVAATPDATWDEIARAVGTKSKAEVVARILKLPIEEPFLFSSAGEKPKPFVRAPNPAMSVVAFLTAAVSPELSAVAAYTALAAGADAATPAPELARDLLTSHGLSPAEAALVTNRAAAFTSTVEVAMRARMKAAQHDAEIQDRLASLVEIQLRKLQHKLDKLDKLDSLYAAELDLLASDERAALFNTQ</sequence>
<dbReference type="GO" id="GO:0048858">
    <property type="term" value="P:cell projection morphogenesis"/>
    <property type="evidence" value="ECO:0007669"/>
    <property type="project" value="TreeGrafter"/>
</dbReference>
<keyword evidence="4" id="KW-0804">Transcription</keyword>
<dbReference type="InterPro" id="IPR007526">
    <property type="entry name" value="SWIRM"/>
</dbReference>
<comment type="similarity">
    <text evidence="6">Belongs to the SMARCC family.</text>
</comment>
<dbReference type="GO" id="GO:0016514">
    <property type="term" value="C:SWI/SNF complex"/>
    <property type="evidence" value="ECO:0007669"/>
    <property type="project" value="UniProtKB-ARBA"/>
</dbReference>
<feature type="region of interest" description="Disordered" evidence="7">
    <location>
        <begin position="263"/>
        <end position="338"/>
    </location>
</feature>
<dbReference type="InterPro" id="IPR036420">
    <property type="entry name" value="BRCT_dom_sf"/>
</dbReference>
<dbReference type="AlphaFoldDB" id="A0A0L0DNU6"/>
<evidence type="ECO:0000259" key="9">
    <source>
        <dbReference type="PROSITE" id="PS50934"/>
    </source>
</evidence>
<accession>A0A0L0DNU6</accession>
<dbReference type="PANTHER" id="PTHR15381:SF1">
    <property type="entry name" value="CHONDROITIN SULFATE PROTEOGLYCAN 5"/>
    <property type="match status" value="1"/>
</dbReference>
<dbReference type="InterPro" id="IPR032451">
    <property type="entry name" value="SMARCC_C"/>
</dbReference>
<evidence type="ECO:0000256" key="1">
    <source>
        <dbReference type="ARBA" id="ARBA00004123"/>
    </source>
</evidence>
<evidence type="ECO:0000259" key="8">
    <source>
        <dbReference type="PROSITE" id="PS50090"/>
    </source>
</evidence>
<dbReference type="GO" id="GO:0006355">
    <property type="term" value="P:regulation of DNA-templated transcription"/>
    <property type="evidence" value="ECO:0007669"/>
    <property type="project" value="UniProtKB-ARBA"/>
</dbReference>
<dbReference type="Pfam" id="PF00249">
    <property type="entry name" value="Myb_DNA-binding"/>
    <property type="match status" value="1"/>
</dbReference>
<dbReference type="InterPro" id="IPR001005">
    <property type="entry name" value="SANT/Myb"/>
</dbReference>
<dbReference type="SMART" id="SM00717">
    <property type="entry name" value="SANT"/>
    <property type="match status" value="1"/>
</dbReference>
<reference evidence="12 13" key="1">
    <citation type="submission" date="2010-05" db="EMBL/GenBank/DDBJ databases">
        <title>The Genome Sequence of Thecamonas trahens ATCC 50062.</title>
        <authorList>
            <consortium name="The Broad Institute Genome Sequencing Platform"/>
            <person name="Russ C."/>
            <person name="Cuomo C."/>
            <person name="Shea T."/>
            <person name="Young S.K."/>
            <person name="Zeng Q."/>
            <person name="Koehrsen M."/>
            <person name="Haas B."/>
            <person name="Borodovsky M."/>
            <person name="Guigo R."/>
            <person name="Alvarado L."/>
            <person name="Berlin A."/>
            <person name="Bochicchio J."/>
            <person name="Borenstein D."/>
            <person name="Chapman S."/>
            <person name="Chen Z."/>
            <person name="Freedman E."/>
            <person name="Gellesch M."/>
            <person name="Goldberg J."/>
            <person name="Griggs A."/>
            <person name="Gujja S."/>
            <person name="Heilman E."/>
            <person name="Heiman D."/>
            <person name="Hepburn T."/>
            <person name="Howarth C."/>
            <person name="Jen D."/>
            <person name="Larson L."/>
            <person name="Mehta T."/>
            <person name="Park D."/>
            <person name="Pearson M."/>
            <person name="Roberts A."/>
            <person name="Saif S."/>
            <person name="Shenoy N."/>
            <person name="Sisk P."/>
            <person name="Stolte C."/>
            <person name="Sykes S."/>
            <person name="Thomson T."/>
            <person name="Walk T."/>
            <person name="White J."/>
            <person name="Yandava C."/>
            <person name="Burger G."/>
            <person name="Gray M.W."/>
            <person name="Holland P.W.H."/>
            <person name="King N."/>
            <person name="Lang F.B.F."/>
            <person name="Roger A.J."/>
            <person name="Ruiz-Trillo I."/>
            <person name="Lander E."/>
            <person name="Nusbaum C."/>
        </authorList>
    </citation>
    <scope>NUCLEOTIDE SEQUENCE [LARGE SCALE GENOMIC DNA]</scope>
    <source>
        <strain evidence="12 13">ATCC 50062</strain>
    </source>
</reference>
<dbReference type="InterPro" id="IPR017884">
    <property type="entry name" value="SANT_dom"/>
</dbReference>
<evidence type="ECO:0000256" key="2">
    <source>
        <dbReference type="ARBA" id="ARBA00022853"/>
    </source>
</evidence>
<evidence type="ECO:0000313" key="12">
    <source>
        <dbReference type="EMBL" id="KNC53068.1"/>
    </source>
</evidence>
<evidence type="ECO:0000256" key="5">
    <source>
        <dbReference type="ARBA" id="ARBA00023242"/>
    </source>
</evidence>
<evidence type="ECO:0000259" key="11">
    <source>
        <dbReference type="PROSITE" id="PS52032"/>
    </source>
</evidence>
<feature type="domain" description="SWIRM" evidence="9">
    <location>
        <begin position="444"/>
        <end position="541"/>
    </location>
</feature>
<dbReference type="eggNOG" id="KOG1279">
    <property type="taxonomic scope" value="Eukaryota"/>
</dbReference>
<dbReference type="GO" id="GO:0006325">
    <property type="term" value="P:chromatin organization"/>
    <property type="evidence" value="ECO:0007669"/>
    <property type="project" value="UniProtKB-KW"/>
</dbReference>
<feature type="compositionally biased region" description="Low complexity" evidence="7">
    <location>
        <begin position="280"/>
        <end position="295"/>
    </location>
</feature>
<dbReference type="InterPro" id="IPR032450">
    <property type="entry name" value="SMARCC_N"/>
</dbReference>
<dbReference type="OMA" id="KGGTIMD"/>
<dbReference type="OrthoDB" id="118550at2759"/>
<evidence type="ECO:0000256" key="6">
    <source>
        <dbReference type="ARBA" id="ARBA00049655"/>
    </source>
</evidence>
<dbReference type="Proteomes" id="UP000054408">
    <property type="component" value="Unassembled WGS sequence"/>
</dbReference>
<keyword evidence="13" id="KW-1185">Reference proteome</keyword>
<dbReference type="InterPro" id="IPR036388">
    <property type="entry name" value="WH-like_DNA-bd_sf"/>
</dbReference>
<comment type="subcellular location">
    <subcellularLocation>
        <location evidence="1">Nucleus</location>
    </subcellularLocation>
</comment>
<evidence type="ECO:0000313" key="13">
    <source>
        <dbReference type="Proteomes" id="UP000054408"/>
    </source>
</evidence>
<dbReference type="InterPro" id="IPR049898">
    <property type="entry name" value="MARR_BRCT_CHROMO"/>
</dbReference>
<keyword evidence="3" id="KW-0805">Transcription regulation</keyword>
<dbReference type="PANTHER" id="PTHR15381">
    <property type="entry name" value="CHONDROITIN SULFATE PROTEOGLYCAN 5 -RELATED"/>
    <property type="match status" value="1"/>
</dbReference>
<gene>
    <name evidence="12" type="ORF">AMSG_09365</name>
</gene>
<dbReference type="STRING" id="461836.A0A0L0DNU6"/>
<name>A0A0L0DNU6_THETB</name>
<feature type="compositionally biased region" description="Acidic residues" evidence="7">
    <location>
        <begin position="264"/>
        <end position="276"/>
    </location>
</feature>
<dbReference type="PROSITE" id="PS50090">
    <property type="entry name" value="MYB_LIKE"/>
    <property type="match status" value="1"/>
</dbReference>
<evidence type="ECO:0000259" key="10">
    <source>
        <dbReference type="PROSITE" id="PS51293"/>
    </source>
</evidence>
<dbReference type="Pfam" id="PF04433">
    <property type="entry name" value="SWIRM"/>
    <property type="match status" value="1"/>
</dbReference>
<dbReference type="InterPro" id="IPR009057">
    <property type="entry name" value="Homeodomain-like_sf"/>
</dbReference>
<dbReference type="GeneID" id="25567844"/>
<feature type="domain" description="SANT" evidence="10">
    <location>
        <begin position="678"/>
        <end position="730"/>
    </location>
</feature>
<evidence type="ECO:0000256" key="3">
    <source>
        <dbReference type="ARBA" id="ARBA00023015"/>
    </source>
</evidence>
<dbReference type="CDD" id="cd00167">
    <property type="entry name" value="SANT"/>
    <property type="match status" value="1"/>
</dbReference>
<organism evidence="12 13">
    <name type="scientific">Thecamonas trahens ATCC 50062</name>
    <dbReference type="NCBI Taxonomy" id="461836"/>
    <lineage>
        <taxon>Eukaryota</taxon>
        <taxon>Apusozoa</taxon>
        <taxon>Apusomonadida</taxon>
        <taxon>Apusomonadidae</taxon>
        <taxon>Thecamonas</taxon>
    </lineage>
</organism>
<keyword evidence="5" id="KW-0539">Nucleus</keyword>
<dbReference type="PROSITE" id="PS52032">
    <property type="entry name" value="MARR_BRCT_CHROMO"/>
    <property type="match status" value="1"/>
</dbReference>
<dbReference type="PROSITE" id="PS51293">
    <property type="entry name" value="SANT"/>
    <property type="match status" value="1"/>
</dbReference>
<evidence type="ECO:0000256" key="4">
    <source>
        <dbReference type="ARBA" id="ARBA00023163"/>
    </source>
</evidence>
<evidence type="ECO:0000256" key="7">
    <source>
        <dbReference type="SAM" id="MobiDB-lite"/>
    </source>
</evidence>
<feature type="region of interest" description="Disordered" evidence="7">
    <location>
        <begin position="363"/>
        <end position="393"/>
    </location>
</feature>
<keyword evidence="2" id="KW-0156">Chromatin regulator</keyword>
<proteinExistence type="inferred from homology"/>